<dbReference type="InterPro" id="IPR042001">
    <property type="entry name" value="Sortase_F"/>
</dbReference>
<dbReference type="STRING" id="1005945.SAMN05216561_11152"/>
<evidence type="ECO:0000313" key="3">
    <source>
        <dbReference type="EMBL" id="SFI64542.1"/>
    </source>
</evidence>
<dbReference type="InterPro" id="IPR023365">
    <property type="entry name" value="Sortase_dom-sf"/>
</dbReference>
<organism evidence="3 4">
    <name type="scientific">Nocardioides psychrotolerans</name>
    <dbReference type="NCBI Taxonomy" id="1005945"/>
    <lineage>
        <taxon>Bacteria</taxon>
        <taxon>Bacillati</taxon>
        <taxon>Actinomycetota</taxon>
        <taxon>Actinomycetes</taxon>
        <taxon>Propionibacteriales</taxon>
        <taxon>Nocardioidaceae</taxon>
        <taxon>Nocardioides</taxon>
    </lineage>
</organism>
<feature type="region of interest" description="Disordered" evidence="2">
    <location>
        <begin position="18"/>
        <end position="57"/>
    </location>
</feature>
<dbReference type="InterPro" id="IPR005754">
    <property type="entry name" value="Sortase"/>
</dbReference>
<name>A0A1I3JWB6_9ACTN</name>
<dbReference type="Gene3D" id="2.40.260.10">
    <property type="entry name" value="Sortase"/>
    <property type="match status" value="1"/>
</dbReference>
<proteinExistence type="predicted"/>
<evidence type="ECO:0000313" key="4">
    <source>
        <dbReference type="Proteomes" id="UP000198649"/>
    </source>
</evidence>
<reference evidence="3 4" key="1">
    <citation type="submission" date="2016-10" db="EMBL/GenBank/DDBJ databases">
        <authorList>
            <person name="de Groot N.N."/>
        </authorList>
    </citation>
    <scope>NUCLEOTIDE SEQUENCE [LARGE SCALE GENOMIC DNA]</scope>
    <source>
        <strain evidence="3 4">CGMCC 1.11156</strain>
    </source>
</reference>
<keyword evidence="4" id="KW-1185">Reference proteome</keyword>
<keyword evidence="1" id="KW-0378">Hydrolase</keyword>
<dbReference type="GO" id="GO:0016787">
    <property type="term" value="F:hydrolase activity"/>
    <property type="evidence" value="ECO:0007669"/>
    <property type="project" value="UniProtKB-KW"/>
</dbReference>
<protein>
    <submittedName>
        <fullName evidence="3">Sortase (Surface protein transpeptidase)</fullName>
    </submittedName>
</protein>
<evidence type="ECO:0000256" key="2">
    <source>
        <dbReference type="SAM" id="MobiDB-lite"/>
    </source>
</evidence>
<sequence length="194" mass="19839">MGGGLAVFLTQTPQVVDQEPASGAATRPAAQAAAAATTPEATPAPWKPGAPRTLRIPSLGVDAPVVPVKAPGGTLTPPSDPQQLGWWADGARPGQRQGSVLVAGHTVHNGGGALDDLEQVEVGDPISVATRGSDAADLPYVVTSVRIYGKGKLARQAATIFAQDVPGRLVVVTCEDWNGSEYLSNVVVVARPRA</sequence>
<gene>
    <name evidence="3" type="ORF">SAMN05216561_11152</name>
</gene>
<feature type="compositionally biased region" description="Low complexity" evidence="2">
    <location>
        <begin position="20"/>
        <end position="44"/>
    </location>
</feature>
<accession>A0A1I3JWB6</accession>
<dbReference type="Pfam" id="PF04203">
    <property type="entry name" value="Sortase"/>
    <property type="match status" value="1"/>
</dbReference>
<evidence type="ECO:0000256" key="1">
    <source>
        <dbReference type="ARBA" id="ARBA00022801"/>
    </source>
</evidence>
<dbReference type="CDD" id="cd05829">
    <property type="entry name" value="Sortase_F"/>
    <property type="match status" value="1"/>
</dbReference>
<dbReference type="AlphaFoldDB" id="A0A1I3JWB6"/>
<dbReference type="SUPFAM" id="SSF63817">
    <property type="entry name" value="Sortase"/>
    <property type="match status" value="1"/>
</dbReference>
<dbReference type="EMBL" id="FOQG01000011">
    <property type="protein sequence ID" value="SFI64542.1"/>
    <property type="molecule type" value="Genomic_DNA"/>
</dbReference>
<dbReference type="Proteomes" id="UP000198649">
    <property type="component" value="Unassembled WGS sequence"/>
</dbReference>